<organism evidence="2 3">
    <name type="scientific">Actinacidiphila cocklensis</name>
    <dbReference type="NCBI Taxonomy" id="887465"/>
    <lineage>
        <taxon>Bacteria</taxon>
        <taxon>Bacillati</taxon>
        <taxon>Actinomycetota</taxon>
        <taxon>Actinomycetes</taxon>
        <taxon>Kitasatosporales</taxon>
        <taxon>Streptomycetaceae</taxon>
        <taxon>Actinacidiphila</taxon>
    </lineage>
</organism>
<dbReference type="Proteomes" id="UP001152519">
    <property type="component" value="Unassembled WGS sequence"/>
</dbReference>
<evidence type="ECO:0000256" key="1">
    <source>
        <dbReference type="SAM" id="MobiDB-lite"/>
    </source>
</evidence>
<protein>
    <submittedName>
        <fullName evidence="2">Uncharacterized protein</fullName>
    </submittedName>
</protein>
<dbReference type="AlphaFoldDB" id="A0A9W4DYE3"/>
<sequence length="62" mass="6675">MRPPSLAGGVALSGRRRRDRGRKRSPPGNPAPLEPALSAIIAWSHRWIPLPDDPGTTTHSAD</sequence>
<reference evidence="2" key="1">
    <citation type="submission" date="2021-05" db="EMBL/GenBank/DDBJ databases">
        <authorList>
            <person name="Arsene-Ploetze F."/>
        </authorList>
    </citation>
    <scope>NUCLEOTIDE SEQUENCE</scope>
    <source>
        <strain evidence="2">DSM 42138</strain>
    </source>
</reference>
<evidence type="ECO:0000313" key="3">
    <source>
        <dbReference type="Proteomes" id="UP001152519"/>
    </source>
</evidence>
<evidence type="ECO:0000313" key="2">
    <source>
        <dbReference type="EMBL" id="CAG6396139.1"/>
    </source>
</evidence>
<accession>A0A9W4DYE3</accession>
<comment type="caution">
    <text evidence="2">The sequence shown here is derived from an EMBL/GenBank/DDBJ whole genome shotgun (WGS) entry which is preliminary data.</text>
</comment>
<dbReference type="EMBL" id="CAJSLV010000070">
    <property type="protein sequence ID" value="CAG6396139.1"/>
    <property type="molecule type" value="Genomic_DNA"/>
</dbReference>
<feature type="compositionally biased region" description="Basic residues" evidence="1">
    <location>
        <begin position="14"/>
        <end position="25"/>
    </location>
</feature>
<gene>
    <name evidence="2" type="ORF">SCOCK_40059</name>
</gene>
<proteinExistence type="predicted"/>
<name>A0A9W4DYE3_9ACTN</name>
<feature type="region of interest" description="Disordered" evidence="1">
    <location>
        <begin position="1"/>
        <end position="35"/>
    </location>
</feature>
<keyword evidence="3" id="KW-1185">Reference proteome</keyword>